<dbReference type="InterPro" id="IPR013149">
    <property type="entry name" value="ADH-like_C"/>
</dbReference>
<dbReference type="SMART" id="SM00829">
    <property type="entry name" value="PKS_ER"/>
    <property type="match status" value="1"/>
</dbReference>
<dbReference type="Pfam" id="PF08240">
    <property type="entry name" value="ADH_N"/>
    <property type="match status" value="1"/>
</dbReference>
<feature type="domain" description="Enoyl reductase (ER)" evidence="7">
    <location>
        <begin position="27"/>
        <end position="337"/>
    </location>
</feature>
<evidence type="ECO:0000256" key="3">
    <source>
        <dbReference type="ARBA" id="ARBA00022723"/>
    </source>
</evidence>
<evidence type="ECO:0000256" key="5">
    <source>
        <dbReference type="ARBA" id="ARBA00023002"/>
    </source>
</evidence>
<feature type="region of interest" description="Disordered" evidence="6">
    <location>
        <begin position="1"/>
        <end position="21"/>
    </location>
</feature>
<dbReference type="SUPFAM" id="SSF50129">
    <property type="entry name" value="GroES-like"/>
    <property type="match status" value="1"/>
</dbReference>
<dbReference type="InterPro" id="IPR036291">
    <property type="entry name" value="NAD(P)-bd_dom_sf"/>
</dbReference>
<protein>
    <submittedName>
        <fullName evidence="8">Zinc-binding dehydrogenase</fullName>
    </submittedName>
</protein>
<organism evidence="8 9">
    <name type="scientific">Phytoactinopolyspora mesophila</name>
    <dbReference type="NCBI Taxonomy" id="2650750"/>
    <lineage>
        <taxon>Bacteria</taxon>
        <taxon>Bacillati</taxon>
        <taxon>Actinomycetota</taxon>
        <taxon>Actinomycetes</taxon>
        <taxon>Jiangellales</taxon>
        <taxon>Jiangellaceae</taxon>
        <taxon>Phytoactinopolyspora</taxon>
    </lineage>
</organism>
<dbReference type="Gene3D" id="3.90.180.10">
    <property type="entry name" value="Medium-chain alcohol dehydrogenases, catalytic domain"/>
    <property type="match status" value="2"/>
</dbReference>
<comment type="caution">
    <text evidence="8">The sequence shown here is derived from an EMBL/GenBank/DDBJ whole genome shotgun (WGS) entry which is preliminary data.</text>
</comment>
<dbReference type="InterPro" id="IPR013154">
    <property type="entry name" value="ADH-like_N"/>
</dbReference>
<keyword evidence="3" id="KW-0479">Metal-binding</keyword>
<dbReference type="InterPro" id="IPR011032">
    <property type="entry name" value="GroES-like_sf"/>
</dbReference>
<dbReference type="PANTHER" id="PTHR43350">
    <property type="entry name" value="NAD-DEPENDENT ALCOHOL DEHYDROGENASE"/>
    <property type="match status" value="1"/>
</dbReference>
<dbReference type="GO" id="GO:0016491">
    <property type="term" value="F:oxidoreductase activity"/>
    <property type="evidence" value="ECO:0007669"/>
    <property type="project" value="UniProtKB-KW"/>
</dbReference>
<name>A0A7K3MD13_9ACTN</name>
<dbReference type="Pfam" id="PF00107">
    <property type="entry name" value="ADH_zinc_N"/>
    <property type="match status" value="1"/>
</dbReference>
<evidence type="ECO:0000259" key="7">
    <source>
        <dbReference type="SMART" id="SM00829"/>
    </source>
</evidence>
<dbReference type="PANTHER" id="PTHR43350:SF19">
    <property type="entry name" value="D-GULOSIDE 3-DEHYDROGENASE"/>
    <property type="match status" value="1"/>
</dbReference>
<evidence type="ECO:0000313" key="9">
    <source>
        <dbReference type="Proteomes" id="UP000460435"/>
    </source>
</evidence>
<evidence type="ECO:0000256" key="6">
    <source>
        <dbReference type="SAM" id="MobiDB-lite"/>
    </source>
</evidence>
<dbReference type="Proteomes" id="UP000460435">
    <property type="component" value="Unassembled WGS sequence"/>
</dbReference>
<dbReference type="EMBL" id="WLZY01000019">
    <property type="protein sequence ID" value="NDL61096.1"/>
    <property type="molecule type" value="Genomic_DNA"/>
</dbReference>
<proteinExistence type="inferred from homology"/>
<accession>A0A7K3MD13</accession>
<evidence type="ECO:0000313" key="8">
    <source>
        <dbReference type="EMBL" id="NDL61096.1"/>
    </source>
</evidence>
<keyword evidence="5" id="KW-0560">Oxidoreductase</keyword>
<sequence>MSIPNASRTKRTRESDIPDSAPALIVEDVEKVTLGQRTVREPGPSQALIKTEYSGVSVGTELRAATGRPTQIFGPMPYVPGYQAVGRVMAVGEQAASADFQVGDTVACVTSGTHQRYFVSDISGLHRIEPNDRLPTAALFAQPAVGANALNMACLKTGDVILILGQGLIGQAMAQLARLRGAYVIGTDVVPKRLELSAAHCVDWAVDANEGPVSAQIADRHALGVDVVAEATGTGGASLVDDAVECLGKGGTFAQVGATHELRLELRLTPLAEKGIRVLVPGGVGDRRCQAGVLRLLMSGALNLHPLISDFVPWQKSAAIYSQLFASQRDGLNGVVIDWRERPGD</sequence>
<keyword evidence="4" id="KW-0862">Zinc</keyword>
<reference evidence="8 9" key="1">
    <citation type="submission" date="2019-11" db="EMBL/GenBank/DDBJ databases">
        <authorList>
            <person name="Li X.-J."/>
            <person name="Feng X.-M."/>
        </authorList>
    </citation>
    <scope>NUCLEOTIDE SEQUENCE [LARGE SCALE GENOMIC DNA]</scope>
    <source>
        <strain evidence="8 9">XMNu-373</strain>
    </source>
</reference>
<evidence type="ECO:0000256" key="2">
    <source>
        <dbReference type="ARBA" id="ARBA00008072"/>
    </source>
</evidence>
<dbReference type="Gene3D" id="3.40.50.720">
    <property type="entry name" value="NAD(P)-binding Rossmann-like Domain"/>
    <property type="match status" value="1"/>
</dbReference>
<dbReference type="CDD" id="cd08255">
    <property type="entry name" value="2-desacetyl-2-hydroxyethyl_bacteriochlorophyllide_like"/>
    <property type="match status" value="1"/>
</dbReference>
<evidence type="ECO:0000256" key="1">
    <source>
        <dbReference type="ARBA" id="ARBA00001947"/>
    </source>
</evidence>
<dbReference type="GO" id="GO:0046872">
    <property type="term" value="F:metal ion binding"/>
    <property type="evidence" value="ECO:0007669"/>
    <property type="project" value="UniProtKB-KW"/>
</dbReference>
<dbReference type="InterPro" id="IPR020843">
    <property type="entry name" value="ER"/>
</dbReference>
<comment type="similarity">
    <text evidence="2">Belongs to the zinc-containing alcohol dehydrogenase family.</text>
</comment>
<evidence type="ECO:0000256" key="4">
    <source>
        <dbReference type="ARBA" id="ARBA00022833"/>
    </source>
</evidence>
<gene>
    <name evidence="8" type="ORF">F7O44_28910</name>
</gene>
<keyword evidence="9" id="KW-1185">Reference proteome</keyword>
<dbReference type="SUPFAM" id="SSF51735">
    <property type="entry name" value="NAD(P)-binding Rossmann-fold domains"/>
    <property type="match status" value="1"/>
</dbReference>
<dbReference type="RefSeq" id="WP_162453817.1">
    <property type="nucleotide sequence ID" value="NZ_WLZY01000019.1"/>
</dbReference>
<comment type="cofactor">
    <cofactor evidence="1">
        <name>Zn(2+)</name>
        <dbReference type="ChEBI" id="CHEBI:29105"/>
    </cofactor>
</comment>
<dbReference type="AlphaFoldDB" id="A0A7K3MD13"/>